<protein>
    <submittedName>
        <fullName evidence="1">DnaJ-domain-containing protein</fullName>
    </submittedName>
</protein>
<accession>A0ACB6ZHA6</accession>
<reference evidence="1" key="1">
    <citation type="submission" date="2019-10" db="EMBL/GenBank/DDBJ databases">
        <authorList>
            <consortium name="DOE Joint Genome Institute"/>
            <person name="Kuo A."/>
            <person name="Miyauchi S."/>
            <person name="Kiss E."/>
            <person name="Drula E."/>
            <person name="Kohler A."/>
            <person name="Sanchez-Garcia M."/>
            <person name="Andreopoulos B."/>
            <person name="Barry K.W."/>
            <person name="Bonito G."/>
            <person name="Buee M."/>
            <person name="Carver A."/>
            <person name="Chen C."/>
            <person name="Cichocki N."/>
            <person name="Clum A."/>
            <person name="Culley D."/>
            <person name="Crous P.W."/>
            <person name="Fauchery L."/>
            <person name="Girlanda M."/>
            <person name="Hayes R."/>
            <person name="Keri Z."/>
            <person name="Labutti K."/>
            <person name="Lipzen A."/>
            <person name="Lombard V."/>
            <person name="Magnuson J."/>
            <person name="Maillard F."/>
            <person name="Morin E."/>
            <person name="Murat C."/>
            <person name="Nolan M."/>
            <person name="Ohm R."/>
            <person name="Pangilinan J."/>
            <person name="Pereira M."/>
            <person name="Perotto S."/>
            <person name="Peter M."/>
            <person name="Riley R."/>
            <person name="Sitrit Y."/>
            <person name="Stielow B."/>
            <person name="Szollosi G."/>
            <person name="Zifcakova L."/>
            <person name="Stursova M."/>
            <person name="Spatafora J.W."/>
            <person name="Tedersoo L."/>
            <person name="Vaario L.-M."/>
            <person name="Yamada A."/>
            <person name="Yan M."/>
            <person name="Wang P."/>
            <person name="Xu J."/>
            <person name="Bruns T."/>
            <person name="Baldrian P."/>
            <person name="Vilgalys R."/>
            <person name="Henrissat B."/>
            <person name="Grigoriev I.V."/>
            <person name="Hibbett D."/>
            <person name="Nagy L.G."/>
            <person name="Martin F.M."/>
        </authorList>
    </citation>
    <scope>NUCLEOTIDE SEQUENCE</scope>
    <source>
        <strain evidence="1">P2</strain>
    </source>
</reference>
<evidence type="ECO:0000313" key="1">
    <source>
        <dbReference type="EMBL" id="KAF9648810.1"/>
    </source>
</evidence>
<keyword evidence="2" id="KW-1185">Reference proteome</keyword>
<dbReference type="Proteomes" id="UP000886501">
    <property type="component" value="Unassembled WGS sequence"/>
</dbReference>
<sequence>MEPPLNRMVYIRRGKSNHRPPVPVETELYDLLGVSPNASEGKAKEYHPNRDDPGAAARFQEMAAAYETLSQPETKGLYDQFGMEGLSGGRGGGGGTDPNDIFEMFGGGFSFGFDFGPGGFGAPRRKKGQDSVIPYEVTLEDLYNGKSVKMNLEKDALCSVCSGSGAKGNAKPKKCVKCEGNGWTFVHSQVGRNQIGTLRAVCTECNGKGEKLREKDRCKKCKGAKTVKEKTRQELLIERGMANQQRIVLAGAGDEEPGIPPGDVVFVLKQTPHDSFQRSGNDLLTAVHITLSEALFGFSRILVTHLDGRGIHISSPSGRIIKPGESIVAKGEGMPAYKHPDTKGDLYIVFKIDMPGEEWLNTVDRAQLGKLLPPKRVDVEPRPAVVDEARFELSDIADARGRPFPTSSDFFDHGDEDEWEDEEDDDDEPECRTQ</sequence>
<comment type="caution">
    <text evidence="1">The sequence shown here is derived from an EMBL/GenBank/DDBJ whole genome shotgun (WGS) entry which is preliminary data.</text>
</comment>
<organism evidence="1 2">
    <name type="scientific">Thelephora ganbajun</name>
    <name type="common">Ganba fungus</name>
    <dbReference type="NCBI Taxonomy" id="370292"/>
    <lineage>
        <taxon>Eukaryota</taxon>
        <taxon>Fungi</taxon>
        <taxon>Dikarya</taxon>
        <taxon>Basidiomycota</taxon>
        <taxon>Agaricomycotina</taxon>
        <taxon>Agaricomycetes</taxon>
        <taxon>Thelephorales</taxon>
        <taxon>Thelephoraceae</taxon>
        <taxon>Thelephora</taxon>
    </lineage>
</organism>
<name>A0ACB6ZHA6_THEGA</name>
<proteinExistence type="predicted"/>
<dbReference type="EMBL" id="MU118007">
    <property type="protein sequence ID" value="KAF9648810.1"/>
    <property type="molecule type" value="Genomic_DNA"/>
</dbReference>
<reference evidence="1" key="2">
    <citation type="journal article" date="2020" name="Nat. Commun.">
        <title>Large-scale genome sequencing of mycorrhizal fungi provides insights into the early evolution of symbiotic traits.</title>
        <authorList>
            <person name="Miyauchi S."/>
            <person name="Kiss E."/>
            <person name="Kuo A."/>
            <person name="Drula E."/>
            <person name="Kohler A."/>
            <person name="Sanchez-Garcia M."/>
            <person name="Morin E."/>
            <person name="Andreopoulos B."/>
            <person name="Barry K.W."/>
            <person name="Bonito G."/>
            <person name="Buee M."/>
            <person name="Carver A."/>
            <person name="Chen C."/>
            <person name="Cichocki N."/>
            <person name="Clum A."/>
            <person name="Culley D."/>
            <person name="Crous P.W."/>
            <person name="Fauchery L."/>
            <person name="Girlanda M."/>
            <person name="Hayes R.D."/>
            <person name="Keri Z."/>
            <person name="LaButti K."/>
            <person name="Lipzen A."/>
            <person name="Lombard V."/>
            <person name="Magnuson J."/>
            <person name="Maillard F."/>
            <person name="Murat C."/>
            <person name="Nolan M."/>
            <person name="Ohm R.A."/>
            <person name="Pangilinan J."/>
            <person name="Pereira M.F."/>
            <person name="Perotto S."/>
            <person name="Peter M."/>
            <person name="Pfister S."/>
            <person name="Riley R."/>
            <person name="Sitrit Y."/>
            <person name="Stielow J.B."/>
            <person name="Szollosi G."/>
            <person name="Zifcakova L."/>
            <person name="Stursova M."/>
            <person name="Spatafora J.W."/>
            <person name="Tedersoo L."/>
            <person name="Vaario L.M."/>
            <person name="Yamada A."/>
            <person name="Yan M."/>
            <person name="Wang P."/>
            <person name="Xu J."/>
            <person name="Bruns T."/>
            <person name="Baldrian P."/>
            <person name="Vilgalys R."/>
            <person name="Dunand C."/>
            <person name="Henrissat B."/>
            <person name="Grigoriev I.V."/>
            <person name="Hibbett D."/>
            <person name="Nagy L.G."/>
            <person name="Martin F.M."/>
        </authorList>
    </citation>
    <scope>NUCLEOTIDE SEQUENCE</scope>
    <source>
        <strain evidence="1">P2</strain>
    </source>
</reference>
<evidence type="ECO:0000313" key="2">
    <source>
        <dbReference type="Proteomes" id="UP000886501"/>
    </source>
</evidence>
<gene>
    <name evidence="1" type="ORF">BDM02DRAFT_3179981</name>
</gene>